<comment type="caution">
    <text evidence="1">The sequence shown here is derived from an EMBL/GenBank/DDBJ whole genome shotgun (WGS) entry which is preliminary data.</text>
</comment>
<dbReference type="EMBL" id="ATDP01000109">
    <property type="protein sequence ID" value="EQB10831.1"/>
    <property type="molecule type" value="Genomic_DNA"/>
</dbReference>
<keyword evidence="2" id="KW-1185">Reference proteome</keyword>
<gene>
    <name evidence="1" type="ORF">RLDS_25685</name>
</gene>
<dbReference type="Proteomes" id="UP000015531">
    <property type="component" value="Unassembled WGS sequence"/>
</dbReference>
<accession>T0H3B4</accession>
<evidence type="ECO:0000313" key="2">
    <source>
        <dbReference type="Proteomes" id="UP000015531"/>
    </source>
</evidence>
<sequence>MMMRRLFQALGHEFAAESKYFTGYLLRIERLFPIYVGHSQSFFQPVGLMFSSMPNTLKIASTWQDFDGIE</sequence>
<dbReference type="AlphaFoldDB" id="T0H3B4"/>
<proteinExistence type="predicted"/>
<organism evidence="1 2">
    <name type="scientific">Sphingobium lactosutens DS20</name>
    <dbReference type="NCBI Taxonomy" id="1331060"/>
    <lineage>
        <taxon>Bacteria</taxon>
        <taxon>Pseudomonadati</taxon>
        <taxon>Pseudomonadota</taxon>
        <taxon>Alphaproteobacteria</taxon>
        <taxon>Sphingomonadales</taxon>
        <taxon>Sphingomonadaceae</taxon>
        <taxon>Sphingobium</taxon>
    </lineage>
</organism>
<dbReference type="PATRIC" id="fig|1331060.3.peg.4997"/>
<name>T0H3B4_9SPHN</name>
<evidence type="ECO:0000313" key="1">
    <source>
        <dbReference type="EMBL" id="EQB10831.1"/>
    </source>
</evidence>
<reference evidence="1 2" key="1">
    <citation type="journal article" date="2013" name="Genome Announc.">
        <title>Draft Genome Sequence of Sphingobium lactosutens Strain DS20T, Isolated from a Hexachlorocyclohexane Dumpsite.</title>
        <authorList>
            <person name="Kumar R."/>
            <person name="Dwivedi V."/>
            <person name="Negi V."/>
            <person name="Khurana J.P."/>
            <person name="Lal R."/>
        </authorList>
    </citation>
    <scope>NUCLEOTIDE SEQUENCE [LARGE SCALE GENOMIC DNA]</scope>
    <source>
        <strain evidence="1 2">DS20</strain>
    </source>
</reference>
<protein>
    <submittedName>
        <fullName evidence="1">Uncharacterized protein</fullName>
    </submittedName>
</protein>